<dbReference type="AlphaFoldDB" id="A0A4S4MS79"/>
<dbReference type="EMBL" id="SGPM01000144">
    <property type="protein sequence ID" value="THH29022.1"/>
    <property type="molecule type" value="Genomic_DNA"/>
</dbReference>
<proteinExistence type="predicted"/>
<sequence>MPPSEDDESLPSAAPPPTGQLFQPYPAFRPHEDFLYLTPAPRSPHASLSTLPDLYMDDVFEAPSSPHSPHSSLPEAFDEDTYPPPLDTISPSLLSHASETPNEGLGLFIQADPPLRRSPSPDDDLLQFIDIQLDPETSNLDVSEFIALRDLRKCALDAEREARNREASLNDRVTAAATALLPSTLVDDDIVNDLSEKRLRKHELHVAMDLRNVARQDRKREKQKIKEIGALLDVKMNGEYPAPFGVEPLGGMSQLVASMVMRRRETARSLANRKSAGQRPYINSSLSFSVSSEDLHQADVDMGTE</sequence>
<dbReference type="OrthoDB" id="3256408at2759"/>
<comment type="caution">
    <text evidence="2">The sequence shown here is derived from an EMBL/GenBank/DDBJ whole genome shotgun (WGS) entry which is preliminary data.</text>
</comment>
<keyword evidence="3" id="KW-1185">Reference proteome</keyword>
<feature type="region of interest" description="Disordered" evidence="1">
    <location>
        <begin position="59"/>
        <end position="97"/>
    </location>
</feature>
<evidence type="ECO:0000256" key="1">
    <source>
        <dbReference type="SAM" id="MobiDB-lite"/>
    </source>
</evidence>
<gene>
    <name evidence="2" type="ORF">EUX98_g5169</name>
</gene>
<name>A0A4S4MS79_9APHY</name>
<evidence type="ECO:0000313" key="3">
    <source>
        <dbReference type="Proteomes" id="UP000308730"/>
    </source>
</evidence>
<feature type="compositionally biased region" description="Low complexity" evidence="1">
    <location>
        <begin position="63"/>
        <end position="72"/>
    </location>
</feature>
<accession>A0A4S4MS79</accession>
<reference evidence="2 3" key="1">
    <citation type="submission" date="2019-02" db="EMBL/GenBank/DDBJ databases">
        <title>Genome sequencing of the rare red list fungi Antrodiella citrinella (Flaviporus citrinellus).</title>
        <authorList>
            <person name="Buettner E."/>
            <person name="Kellner H."/>
        </authorList>
    </citation>
    <scope>NUCLEOTIDE SEQUENCE [LARGE SCALE GENOMIC DNA]</scope>
    <source>
        <strain evidence="2 3">DSM 108506</strain>
    </source>
</reference>
<dbReference type="Proteomes" id="UP000308730">
    <property type="component" value="Unassembled WGS sequence"/>
</dbReference>
<organism evidence="2 3">
    <name type="scientific">Antrodiella citrinella</name>
    <dbReference type="NCBI Taxonomy" id="2447956"/>
    <lineage>
        <taxon>Eukaryota</taxon>
        <taxon>Fungi</taxon>
        <taxon>Dikarya</taxon>
        <taxon>Basidiomycota</taxon>
        <taxon>Agaricomycotina</taxon>
        <taxon>Agaricomycetes</taxon>
        <taxon>Polyporales</taxon>
        <taxon>Steccherinaceae</taxon>
        <taxon>Antrodiella</taxon>
    </lineage>
</organism>
<feature type="region of interest" description="Disordered" evidence="1">
    <location>
        <begin position="1"/>
        <end position="26"/>
    </location>
</feature>
<evidence type="ECO:0000313" key="2">
    <source>
        <dbReference type="EMBL" id="THH29022.1"/>
    </source>
</evidence>
<protein>
    <submittedName>
        <fullName evidence="2">Uncharacterized protein</fullName>
    </submittedName>
</protein>